<feature type="transmembrane region" description="Helical" evidence="19">
    <location>
        <begin position="298"/>
        <end position="317"/>
    </location>
</feature>
<dbReference type="Proteomes" id="UP000594262">
    <property type="component" value="Unplaced"/>
</dbReference>
<comment type="catalytic activity">
    <reaction evidence="11">
        <text>L-cystine(out) + L-arginine(in) = L-cystine(in) + L-arginine(out)</text>
        <dbReference type="Rhea" id="RHEA:71075"/>
        <dbReference type="ChEBI" id="CHEBI:32682"/>
        <dbReference type="ChEBI" id="CHEBI:35491"/>
    </reaction>
    <physiologicalReaction direction="left-to-right" evidence="11">
        <dbReference type="Rhea" id="RHEA:71076"/>
    </physiologicalReaction>
</comment>
<evidence type="ECO:0000256" key="14">
    <source>
        <dbReference type="ARBA" id="ARBA00052732"/>
    </source>
</evidence>
<evidence type="ECO:0000313" key="20">
    <source>
        <dbReference type="EnsemblMetazoa" id="CLYHEMP013052.2"/>
    </source>
</evidence>
<keyword evidence="7 19" id="KW-1133">Transmembrane helix</keyword>
<feature type="transmembrane region" description="Helical" evidence="19">
    <location>
        <begin position="421"/>
        <end position="447"/>
    </location>
</feature>
<dbReference type="PANTHER" id="PTHR11785">
    <property type="entry name" value="AMINO ACID TRANSPORTER"/>
    <property type="match status" value="1"/>
</dbReference>
<keyword evidence="5" id="KW-0597">Phosphoprotein</keyword>
<evidence type="ECO:0000313" key="21">
    <source>
        <dbReference type="Proteomes" id="UP000594262"/>
    </source>
</evidence>
<reference evidence="20" key="1">
    <citation type="submission" date="2021-01" db="UniProtKB">
        <authorList>
            <consortium name="EnsemblMetazoa"/>
        </authorList>
    </citation>
    <scope>IDENTIFICATION</scope>
</reference>
<keyword evidence="6 19" id="KW-0812">Transmembrane</keyword>
<dbReference type="InterPro" id="IPR050598">
    <property type="entry name" value="AminoAcid_Transporter"/>
</dbReference>
<keyword evidence="21" id="KW-1185">Reference proteome</keyword>
<feature type="transmembrane region" description="Helical" evidence="19">
    <location>
        <begin position="468"/>
        <end position="485"/>
    </location>
</feature>
<dbReference type="GeneID" id="136818805"/>
<evidence type="ECO:0000256" key="15">
    <source>
        <dbReference type="ARBA" id="ARBA00074336"/>
    </source>
</evidence>
<organism evidence="20 21">
    <name type="scientific">Clytia hemisphaerica</name>
    <dbReference type="NCBI Taxonomy" id="252671"/>
    <lineage>
        <taxon>Eukaryota</taxon>
        <taxon>Metazoa</taxon>
        <taxon>Cnidaria</taxon>
        <taxon>Hydrozoa</taxon>
        <taxon>Hydroidolina</taxon>
        <taxon>Leptothecata</taxon>
        <taxon>Obeliida</taxon>
        <taxon>Clytiidae</taxon>
        <taxon>Clytia</taxon>
    </lineage>
</organism>
<dbReference type="Pfam" id="PF13520">
    <property type="entry name" value="AA_permease_2"/>
    <property type="match status" value="1"/>
</dbReference>
<dbReference type="Gene3D" id="1.20.1740.10">
    <property type="entry name" value="Amino acid/polyamine transporter I"/>
    <property type="match status" value="1"/>
</dbReference>
<evidence type="ECO:0000256" key="3">
    <source>
        <dbReference type="ARBA" id="ARBA00022448"/>
    </source>
</evidence>
<dbReference type="RefSeq" id="XP_066931143.1">
    <property type="nucleotide sequence ID" value="XM_067075042.1"/>
</dbReference>
<evidence type="ECO:0000256" key="17">
    <source>
        <dbReference type="ARBA" id="ARBA00083296"/>
    </source>
</evidence>
<comment type="catalytic activity">
    <reaction evidence="13">
        <text>L-cysteine(out) + L-arginine(in) = L-cysteine(in) + L-arginine(out)</text>
        <dbReference type="Rhea" id="RHEA:71071"/>
        <dbReference type="ChEBI" id="CHEBI:32682"/>
        <dbReference type="ChEBI" id="CHEBI:35235"/>
    </reaction>
    <physiologicalReaction direction="left-to-right" evidence="13">
        <dbReference type="Rhea" id="RHEA:71072"/>
    </physiologicalReaction>
</comment>
<keyword evidence="4" id="KW-1003">Cell membrane</keyword>
<dbReference type="PANTHER" id="PTHR11785:SF512">
    <property type="entry name" value="SOBREMESA, ISOFORM B"/>
    <property type="match status" value="1"/>
</dbReference>
<feature type="transmembrane region" description="Helical" evidence="19">
    <location>
        <begin position="271"/>
        <end position="292"/>
    </location>
</feature>
<evidence type="ECO:0000256" key="8">
    <source>
        <dbReference type="ARBA" id="ARBA00023136"/>
    </source>
</evidence>
<keyword evidence="3" id="KW-0813">Transport</keyword>
<evidence type="ECO:0000256" key="10">
    <source>
        <dbReference type="ARBA" id="ARBA00051323"/>
    </source>
</evidence>
<evidence type="ECO:0000256" key="16">
    <source>
        <dbReference type="ARBA" id="ARBA00079910"/>
    </source>
</evidence>
<dbReference type="GO" id="GO:0015179">
    <property type="term" value="F:L-amino acid transmembrane transporter activity"/>
    <property type="evidence" value="ECO:0007669"/>
    <property type="project" value="TreeGrafter"/>
</dbReference>
<evidence type="ECO:0000256" key="19">
    <source>
        <dbReference type="SAM" id="Phobius"/>
    </source>
</evidence>
<evidence type="ECO:0000256" key="7">
    <source>
        <dbReference type="ARBA" id="ARBA00022989"/>
    </source>
</evidence>
<evidence type="ECO:0000256" key="1">
    <source>
        <dbReference type="ARBA" id="ARBA00004424"/>
    </source>
</evidence>
<evidence type="ECO:0000256" key="13">
    <source>
        <dbReference type="ARBA" id="ARBA00052179"/>
    </source>
</evidence>
<comment type="catalytic activity">
    <reaction evidence="18">
        <text>L-phenylalanine(out) + L-arginine(in) = L-phenylalanine(in) + L-arginine(out)</text>
        <dbReference type="Rhea" id="RHEA:71067"/>
        <dbReference type="ChEBI" id="CHEBI:32682"/>
        <dbReference type="ChEBI" id="CHEBI:58095"/>
    </reaction>
    <physiologicalReaction direction="left-to-right" evidence="18">
        <dbReference type="Rhea" id="RHEA:71068"/>
    </physiologicalReaction>
</comment>
<comment type="similarity">
    <text evidence="2">Belongs to the amino acid-polyamine-organocation (APC) superfamily.</text>
</comment>
<name>A0A7M5WTX1_9CNID</name>
<feature type="transmembrane region" description="Helical" evidence="19">
    <location>
        <begin position="497"/>
        <end position="517"/>
    </location>
</feature>
<evidence type="ECO:0000256" key="5">
    <source>
        <dbReference type="ARBA" id="ARBA00022553"/>
    </source>
</evidence>
<evidence type="ECO:0000256" key="12">
    <source>
        <dbReference type="ARBA" id="ARBA00051835"/>
    </source>
</evidence>
<feature type="transmembrane region" description="Helical" evidence="19">
    <location>
        <begin position="373"/>
        <end position="395"/>
    </location>
</feature>
<feature type="transmembrane region" description="Helical" evidence="19">
    <location>
        <begin position="529"/>
        <end position="551"/>
    </location>
</feature>
<evidence type="ECO:0000256" key="18">
    <source>
        <dbReference type="ARBA" id="ARBA00093193"/>
    </source>
</evidence>
<sequence>MSCRRESGPNIAMKTFSNPKMRELRHPIVKPKLSFDSLTTKANHLKEKLSQRSSYLTDGFSNHDYSPLHTKIDRKKENTLTEIPYCGSSRRRKSHPVSQSVIDNSSVSIVEEEQPPVPEEERQRRKTVPVIYGDILNPKNRGTLLKRTLRAYSSINLVVGTIIGSGIFLSPSPIIRDSGSIGLSLIVWAVCGLCTLLGALCYIELGTEIQRSGSEFAYLLNGFGKLPAFIYTWTSVLVIRPTSTATISLVMAEYFCKAFSHDEDDQLTKRYIALVCIVIITVVNCISVRWAVIMQNVFTAAKLVGVAIIIVIGFIEIGKGNFKNFEKPFEGSEKNVFTISKGFYSGLWAYDGWNTLNFVTEEMHNPSRDMPRTLIISMSIVIICYLLCNVSYILVLGGDQIAKSSTVALDVANAYLGKASVIIPILVGLSCFGAVNGLAFSSGRLVYAAAREGHLPKVLSMVQMKRRTPIPSLIFTAVISIIMLIPNTSQFETLVGLFSFASWLFYGACFVVLLYLRFSRKTMIRPYKVFLPIPVIMVAVSVFLIVFPFLGEWIGCTIALGVILLGIPVYIIFVHVDILKYAPNVFQNCAGSCVSKSQTTFGMEFPTDESFFKT</sequence>
<evidence type="ECO:0000256" key="11">
    <source>
        <dbReference type="ARBA" id="ARBA00051814"/>
    </source>
</evidence>
<feature type="transmembrane region" description="Helical" evidence="19">
    <location>
        <begin position="557"/>
        <end position="576"/>
    </location>
</feature>
<dbReference type="FunFam" id="1.20.1740.10:FF:000015">
    <property type="entry name" value="B(0,+)-type amino acid transporter 1"/>
    <property type="match status" value="1"/>
</dbReference>
<proteinExistence type="inferred from homology"/>
<dbReference type="GO" id="GO:0016324">
    <property type="term" value="C:apical plasma membrane"/>
    <property type="evidence" value="ECO:0007669"/>
    <property type="project" value="UniProtKB-SubCell"/>
</dbReference>
<dbReference type="AlphaFoldDB" id="A0A7M5WTX1"/>
<comment type="catalytic activity">
    <reaction evidence="10">
        <text>L-lysine(out) + L-arginine(in) = L-lysine(in) + L-arginine(out)</text>
        <dbReference type="Rhea" id="RHEA:70827"/>
        <dbReference type="ChEBI" id="CHEBI:32551"/>
        <dbReference type="ChEBI" id="CHEBI:32682"/>
    </reaction>
    <physiologicalReaction direction="left-to-right" evidence="10">
        <dbReference type="Rhea" id="RHEA:70828"/>
    </physiologicalReaction>
</comment>
<evidence type="ECO:0000256" key="9">
    <source>
        <dbReference type="ARBA" id="ARBA00023157"/>
    </source>
</evidence>
<comment type="catalytic activity">
    <reaction evidence="12">
        <text>L-histidine(out) + L-arginine(in) = L-histidine(in) + L-arginine(out)</text>
        <dbReference type="Rhea" id="RHEA:71063"/>
        <dbReference type="ChEBI" id="CHEBI:32682"/>
        <dbReference type="ChEBI" id="CHEBI:57595"/>
    </reaction>
    <physiologicalReaction direction="left-to-right" evidence="12">
        <dbReference type="Rhea" id="RHEA:71064"/>
    </physiologicalReaction>
</comment>
<accession>A0A7M5WTX1</accession>
<keyword evidence="9" id="KW-1015">Disulfide bond</keyword>
<feature type="transmembrane region" description="Helical" evidence="19">
    <location>
        <begin position="149"/>
        <end position="169"/>
    </location>
</feature>
<comment type="subcellular location">
    <subcellularLocation>
        <location evidence="1">Apical cell membrane</location>
        <topology evidence="1">Multi-pass membrane protein</topology>
    </subcellularLocation>
</comment>
<dbReference type="OrthoDB" id="6019542at2759"/>
<evidence type="ECO:0000256" key="4">
    <source>
        <dbReference type="ARBA" id="ARBA00022475"/>
    </source>
</evidence>
<dbReference type="EnsemblMetazoa" id="CLYHEMT013052.2">
    <property type="protein sequence ID" value="CLYHEMP013052.2"/>
    <property type="gene ID" value="CLYHEMG013052"/>
</dbReference>
<protein>
    <recommendedName>
        <fullName evidence="15">b(0,+)-type amino acid transporter 1</fullName>
    </recommendedName>
    <alternativeName>
        <fullName evidence="16">Glycoprotein-associated amino acid transporter b0,+AT1</fullName>
    </alternativeName>
    <alternativeName>
        <fullName evidence="17">Solute carrier family 7 member 9</fullName>
    </alternativeName>
</protein>
<keyword evidence="8 19" id="KW-0472">Membrane</keyword>
<evidence type="ECO:0000256" key="2">
    <source>
        <dbReference type="ARBA" id="ARBA00009523"/>
    </source>
</evidence>
<dbReference type="InterPro" id="IPR002293">
    <property type="entry name" value="AA/rel_permease1"/>
</dbReference>
<feature type="transmembrane region" description="Helical" evidence="19">
    <location>
        <begin position="181"/>
        <end position="203"/>
    </location>
</feature>
<comment type="catalytic activity">
    <reaction evidence="14">
        <text>L-leucine(out) + L-arginine(in) = L-leucine(in) + L-arginine(out)</text>
        <dbReference type="Rhea" id="RHEA:71059"/>
        <dbReference type="ChEBI" id="CHEBI:32682"/>
        <dbReference type="ChEBI" id="CHEBI:57427"/>
    </reaction>
    <physiologicalReaction direction="left-to-right" evidence="14">
        <dbReference type="Rhea" id="RHEA:71060"/>
    </physiologicalReaction>
</comment>
<evidence type="ECO:0000256" key="6">
    <source>
        <dbReference type="ARBA" id="ARBA00022692"/>
    </source>
</evidence>